<accession>A0A0P0R9I2</accession>
<name>A0A0P0R9I2_9BURK</name>
<dbReference type="KEGG" id="bcai:K788_0002433"/>
<evidence type="ECO:0000313" key="2">
    <source>
        <dbReference type="Proteomes" id="UP000019146"/>
    </source>
</evidence>
<reference evidence="1 2" key="1">
    <citation type="journal article" date="2014" name="Genome Announc.">
        <title>Draft Genome Sequence of the Haloacid-Degrading Burkholderia caribensis Strain MBA4.</title>
        <authorList>
            <person name="Pan Y."/>
            <person name="Kong K.F."/>
            <person name="Tsang J.S."/>
        </authorList>
    </citation>
    <scope>NUCLEOTIDE SEQUENCE [LARGE SCALE GENOMIC DNA]</scope>
    <source>
        <strain evidence="1 2">MBA4</strain>
    </source>
</reference>
<evidence type="ECO:0000313" key="1">
    <source>
        <dbReference type="EMBL" id="ALL64929.1"/>
    </source>
</evidence>
<dbReference type="GeneID" id="69969040"/>
<dbReference type="EMBL" id="CP012746">
    <property type="protein sequence ID" value="ALL64929.1"/>
    <property type="molecule type" value="Genomic_DNA"/>
</dbReference>
<sequence length="130" mass="13916">MQRRTFIAAGAWLSAAPAFGVPWLRLDGMRADLALIDTALPESTALSDHAARMRLPVFDVSAAPHADIAALWYDTLAPRMMRPGGRLTLVGLTRAADFFVLARLALPPAAPITHARCVPQRASVAFALTA</sequence>
<protein>
    <submittedName>
        <fullName evidence="1">Putative secreted protein</fullName>
    </submittedName>
</protein>
<dbReference type="RefSeq" id="WP_036004704.1">
    <property type="nucleotide sequence ID" value="NZ_CP012746.1"/>
</dbReference>
<dbReference type="Proteomes" id="UP000019146">
    <property type="component" value="Chromosome 1"/>
</dbReference>
<dbReference type="AlphaFoldDB" id="A0A0P0R9I2"/>
<organism evidence="1 2">
    <name type="scientific">Paraburkholderia caribensis MBA4</name>
    <dbReference type="NCBI Taxonomy" id="1323664"/>
    <lineage>
        <taxon>Bacteria</taxon>
        <taxon>Pseudomonadati</taxon>
        <taxon>Pseudomonadota</taxon>
        <taxon>Betaproteobacteria</taxon>
        <taxon>Burkholderiales</taxon>
        <taxon>Burkholderiaceae</taxon>
        <taxon>Paraburkholderia</taxon>
    </lineage>
</organism>
<proteinExistence type="predicted"/>
<gene>
    <name evidence="1" type="ORF">K788_0002433</name>
</gene>